<keyword evidence="1" id="KW-0732">Signal</keyword>
<protein>
    <recommendedName>
        <fullName evidence="4">Lipoprotein</fullName>
    </recommendedName>
</protein>
<evidence type="ECO:0000256" key="1">
    <source>
        <dbReference type="SAM" id="SignalP"/>
    </source>
</evidence>
<organism evidence="2 3">
    <name type="scientific">Luteibaculum oceani</name>
    <dbReference type="NCBI Taxonomy" id="1294296"/>
    <lineage>
        <taxon>Bacteria</taxon>
        <taxon>Pseudomonadati</taxon>
        <taxon>Bacteroidota</taxon>
        <taxon>Flavobacteriia</taxon>
        <taxon>Flavobacteriales</taxon>
        <taxon>Luteibaculaceae</taxon>
        <taxon>Luteibaculum</taxon>
    </lineage>
</organism>
<dbReference type="RefSeq" id="WP_147015395.1">
    <property type="nucleotide sequence ID" value="NZ_VORB01000012.1"/>
</dbReference>
<keyword evidence="3" id="KW-1185">Reference proteome</keyword>
<name>A0A5C6UQK7_9FLAO</name>
<sequence length="145" mass="16873">MMRVFFWKAFLLISFQLLGLSCSNEENNIEDFKAQLFLNTRDCINCTPKVLYNFCRLYKKENKGEKNLKSLVVVVPKTGSTKYSRMSFKDRLYRDYTCLEGIKISKIIYSDQIFKDKTASFKGGKSDSYLILKDESGNPTVRNLK</sequence>
<dbReference type="EMBL" id="VORB01000012">
    <property type="protein sequence ID" value="TXC75623.1"/>
    <property type="molecule type" value="Genomic_DNA"/>
</dbReference>
<proteinExistence type="predicted"/>
<dbReference type="AlphaFoldDB" id="A0A5C6UQK7"/>
<comment type="caution">
    <text evidence="2">The sequence shown here is derived from an EMBL/GenBank/DDBJ whole genome shotgun (WGS) entry which is preliminary data.</text>
</comment>
<accession>A0A5C6UQK7</accession>
<reference evidence="2 3" key="1">
    <citation type="submission" date="2019-08" db="EMBL/GenBank/DDBJ databases">
        <title>Genome of Luteibaculum oceani JCM 18817.</title>
        <authorList>
            <person name="Bowman J.P."/>
        </authorList>
    </citation>
    <scope>NUCLEOTIDE SEQUENCE [LARGE SCALE GENOMIC DNA]</scope>
    <source>
        <strain evidence="2 3">JCM 18817</strain>
    </source>
</reference>
<feature type="signal peptide" evidence="1">
    <location>
        <begin position="1"/>
        <end position="19"/>
    </location>
</feature>
<dbReference type="Proteomes" id="UP000321168">
    <property type="component" value="Unassembled WGS sequence"/>
</dbReference>
<evidence type="ECO:0000313" key="2">
    <source>
        <dbReference type="EMBL" id="TXC75623.1"/>
    </source>
</evidence>
<evidence type="ECO:0000313" key="3">
    <source>
        <dbReference type="Proteomes" id="UP000321168"/>
    </source>
</evidence>
<evidence type="ECO:0008006" key="4">
    <source>
        <dbReference type="Google" id="ProtNLM"/>
    </source>
</evidence>
<dbReference type="PROSITE" id="PS51257">
    <property type="entry name" value="PROKAR_LIPOPROTEIN"/>
    <property type="match status" value="1"/>
</dbReference>
<feature type="chain" id="PRO_5022891186" description="Lipoprotein" evidence="1">
    <location>
        <begin position="20"/>
        <end position="145"/>
    </location>
</feature>
<gene>
    <name evidence="2" type="ORF">FRX97_11635</name>
</gene>